<evidence type="ECO:0000313" key="9">
    <source>
        <dbReference type="Proteomes" id="UP001190700"/>
    </source>
</evidence>
<dbReference type="EMBL" id="LGRX02016939">
    <property type="protein sequence ID" value="KAK3261384.1"/>
    <property type="molecule type" value="Genomic_DNA"/>
</dbReference>
<evidence type="ECO:0000256" key="2">
    <source>
        <dbReference type="ARBA" id="ARBA00022448"/>
    </source>
</evidence>
<evidence type="ECO:0000256" key="3">
    <source>
        <dbReference type="ARBA" id="ARBA00022475"/>
    </source>
</evidence>
<evidence type="ECO:0000256" key="6">
    <source>
        <dbReference type="ARBA" id="ARBA00023065"/>
    </source>
</evidence>
<keyword evidence="9" id="KW-1185">Reference proteome</keyword>
<sequence>MTAVGLLTMTPISFQAARSAPVTVASSSKRNPLVHRCKLGVSLKRPVTTRRNVMKTNAIMGGLDAESKPKLQRIVMTPDLWIRHRGPNRFWRHISTLPESSVLSNLFPAIAFFTGLSTVVWYSTVSGSTDIPDLTLPKGSLGPVTAFLGLLLVFRTNQSYDRWWEARKIWGGMLNRTRDYAVQGLTWFDEKDLDLKKQHVRYTQAFALALKVHLRSDEDMKKELTGVLTGLS</sequence>
<dbReference type="InterPro" id="IPR044669">
    <property type="entry name" value="YneE/VCCN1/2-like"/>
</dbReference>
<dbReference type="GO" id="GO:0005254">
    <property type="term" value="F:chloride channel activity"/>
    <property type="evidence" value="ECO:0007669"/>
    <property type="project" value="InterPro"/>
</dbReference>
<proteinExistence type="predicted"/>
<comment type="caution">
    <text evidence="8">The sequence shown here is derived from an EMBL/GenBank/DDBJ whole genome shotgun (WGS) entry which is preliminary data.</text>
</comment>
<accession>A0AAE0FKI1</accession>
<evidence type="ECO:0000256" key="5">
    <source>
        <dbReference type="ARBA" id="ARBA00022989"/>
    </source>
</evidence>
<evidence type="ECO:0000256" key="4">
    <source>
        <dbReference type="ARBA" id="ARBA00022692"/>
    </source>
</evidence>
<keyword evidence="4" id="KW-0812">Transmembrane</keyword>
<evidence type="ECO:0000256" key="7">
    <source>
        <dbReference type="ARBA" id="ARBA00023136"/>
    </source>
</evidence>
<comment type="subcellular location">
    <subcellularLocation>
        <location evidence="1">Cell membrane</location>
        <topology evidence="1">Multi-pass membrane protein</topology>
    </subcellularLocation>
</comment>
<keyword evidence="2" id="KW-0813">Transport</keyword>
<keyword evidence="7" id="KW-0472">Membrane</keyword>
<evidence type="ECO:0000256" key="1">
    <source>
        <dbReference type="ARBA" id="ARBA00004651"/>
    </source>
</evidence>
<organism evidence="8 9">
    <name type="scientific">Cymbomonas tetramitiformis</name>
    <dbReference type="NCBI Taxonomy" id="36881"/>
    <lineage>
        <taxon>Eukaryota</taxon>
        <taxon>Viridiplantae</taxon>
        <taxon>Chlorophyta</taxon>
        <taxon>Pyramimonadophyceae</taxon>
        <taxon>Pyramimonadales</taxon>
        <taxon>Pyramimonadaceae</taxon>
        <taxon>Cymbomonas</taxon>
    </lineage>
</organism>
<dbReference type="Pfam" id="PF25539">
    <property type="entry name" value="Bestrophin_2"/>
    <property type="match status" value="1"/>
</dbReference>
<dbReference type="PANTHER" id="PTHR33281:SF19">
    <property type="entry name" value="VOLTAGE-DEPENDENT ANION CHANNEL-FORMING PROTEIN YNEE"/>
    <property type="match status" value="1"/>
</dbReference>
<dbReference type="PANTHER" id="PTHR33281">
    <property type="entry name" value="UPF0187 PROTEIN YNEE"/>
    <property type="match status" value="1"/>
</dbReference>
<dbReference type="AlphaFoldDB" id="A0AAE0FKI1"/>
<dbReference type="Proteomes" id="UP001190700">
    <property type="component" value="Unassembled WGS sequence"/>
</dbReference>
<keyword evidence="6" id="KW-0406">Ion transport</keyword>
<protein>
    <submittedName>
        <fullName evidence="8">Uncharacterized protein</fullName>
    </submittedName>
</protein>
<evidence type="ECO:0000313" key="8">
    <source>
        <dbReference type="EMBL" id="KAK3261384.1"/>
    </source>
</evidence>
<reference evidence="8 9" key="1">
    <citation type="journal article" date="2015" name="Genome Biol. Evol.">
        <title>Comparative Genomics of a Bacterivorous Green Alga Reveals Evolutionary Causalities and Consequences of Phago-Mixotrophic Mode of Nutrition.</title>
        <authorList>
            <person name="Burns J.A."/>
            <person name="Paasch A."/>
            <person name="Narechania A."/>
            <person name="Kim E."/>
        </authorList>
    </citation>
    <scope>NUCLEOTIDE SEQUENCE [LARGE SCALE GENOMIC DNA]</scope>
    <source>
        <strain evidence="8 9">PLY_AMNH</strain>
    </source>
</reference>
<gene>
    <name evidence="8" type="ORF">CYMTET_29705</name>
</gene>
<keyword evidence="3" id="KW-1003">Cell membrane</keyword>
<dbReference type="GO" id="GO:0005886">
    <property type="term" value="C:plasma membrane"/>
    <property type="evidence" value="ECO:0007669"/>
    <property type="project" value="UniProtKB-SubCell"/>
</dbReference>
<keyword evidence="5" id="KW-1133">Transmembrane helix</keyword>
<name>A0AAE0FKI1_9CHLO</name>